<evidence type="ECO:0000313" key="2">
    <source>
        <dbReference type="EMBL" id="OAA76008.1"/>
    </source>
</evidence>
<dbReference type="Proteomes" id="UP000076881">
    <property type="component" value="Unassembled WGS sequence"/>
</dbReference>
<sequence>MPAQTAFQLSLPIDSTRVGRPRLNRYFRLLSRFYEPYLLLFCLGQTQEGHTPYPSSVSEHQEQRREFMRNLAVICDYKKGGKSFTAFAISRDGQHNVYWLGSPQAQKCARMLDDSLKALLEYATAPSKLKDNLRSHFLRMCVEHAEERIKAYIIDLEKAIMFCVQDLSKRKAEDSNPVSHLNVCMDMYRESRSAMMKKLLEKDKLQVQRRSSEGLPPEKCGCFASARHSIGRLAARVGKPNALLLQAPLMVEVLENHKVKIVKKLFTPKRPDADSQTTVNGILRRMLPVDKQAELDELKLKLEAMQQDSRLLNNYMDNYRSCKPAIVHSEISVLEHFFCQGLQFLNDDRYVYSSKPACFCCKLYFTHHPARMVIPESHGKVYLNWGPPQIENFDPKDASSIRQRDLMNKIIQAVRGAALDQLWGRRHPRDGHPDSTAGVPSVAPSQVSLRGWYNASNVGALPHGSARLSEFDSGYSSSAIQGLLETDLSFTGDVVSSSGMTGPEQQSPEISDDDDSDDDDSDDEEGGALV</sequence>
<proteinExistence type="predicted"/>
<name>A0A162KJV0_CORDF</name>
<feature type="compositionally biased region" description="Acidic residues" evidence="1">
    <location>
        <begin position="510"/>
        <end position="530"/>
    </location>
</feature>
<dbReference type="InterPro" id="IPR027796">
    <property type="entry name" value="OTT_1508_deam-like"/>
</dbReference>
<dbReference type="EMBL" id="AZHF01000004">
    <property type="protein sequence ID" value="OAA76008.1"/>
    <property type="molecule type" value="Genomic_DNA"/>
</dbReference>
<evidence type="ECO:0000256" key="1">
    <source>
        <dbReference type="SAM" id="MobiDB-lite"/>
    </source>
</evidence>
<organism evidence="2 3">
    <name type="scientific">Akanthomyces lecanii RCEF 1005</name>
    <dbReference type="NCBI Taxonomy" id="1081108"/>
    <lineage>
        <taxon>Eukaryota</taxon>
        <taxon>Fungi</taxon>
        <taxon>Dikarya</taxon>
        <taxon>Ascomycota</taxon>
        <taxon>Pezizomycotina</taxon>
        <taxon>Sordariomycetes</taxon>
        <taxon>Hypocreomycetidae</taxon>
        <taxon>Hypocreales</taxon>
        <taxon>Cordycipitaceae</taxon>
        <taxon>Akanthomyces</taxon>
        <taxon>Cordyceps confragosa</taxon>
    </lineage>
</organism>
<gene>
    <name evidence="2" type="ORF">LEL_05692</name>
</gene>
<dbReference type="PANTHER" id="PTHR42037">
    <property type="match status" value="1"/>
</dbReference>
<feature type="compositionally biased region" description="Polar residues" evidence="1">
    <location>
        <begin position="494"/>
        <end position="509"/>
    </location>
</feature>
<dbReference type="STRING" id="1081108.A0A162KJV0"/>
<feature type="region of interest" description="Disordered" evidence="1">
    <location>
        <begin position="494"/>
        <end position="530"/>
    </location>
</feature>
<keyword evidence="3" id="KW-1185">Reference proteome</keyword>
<reference evidence="2 3" key="1">
    <citation type="journal article" date="2016" name="Genome Biol. Evol.">
        <title>Divergent and convergent evolution of fungal pathogenicity.</title>
        <authorList>
            <person name="Shang Y."/>
            <person name="Xiao G."/>
            <person name="Zheng P."/>
            <person name="Cen K."/>
            <person name="Zhan S."/>
            <person name="Wang C."/>
        </authorList>
    </citation>
    <scope>NUCLEOTIDE SEQUENCE [LARGE SCALE GENOMIC DNA]</scope>
    <source>
        <strain evidence="2 3">RCEF 1005</strain>
    </source>
</reference>
<dbReference type="OrthoDB" id="3251507at2759"/>
<evidence type="ECO:0000313" key="3">
    <source>
        <dbReference type="Proteomes" id="UP000076881"/>
    </source>
</evidence>
<dbReference type="AlphaFoldDB" id="A0A162KJV0"/>
<comment type="caution">
    <text evidence="2">The sequence shown here is derived from an EMBL/GenBank/DDBJ whole genome shotgun (WGS) entry which is preliminary data.</text>
</comment>
<accession>A0A162KJV0</accession>
<feature type="region of interest" description="Disordered" evidence="1">
    <location>
        <begin position="422"/>
        <end position="443"/>
    </location>
</feature>
<dbReference type="PANTHER" id="PTHR42037:SF1">
    <property type="match status" value="1"/>
</dbReference>
<protein>
    <submittedName>
        <fullName evidence="2">Uncharacterized protein</fullName>
    </submittedName>
</protein>
<dbReference type="Pfam" id="PF14441">
    <property type="entry name" value="OTT_1508_deam"/>
    <property type="match status" value="1"/>
</dbReference>